<dbReference type="AlphaFoldDB" id="A0A2A5JNE2"/>
<dbReference type="RefSeq" id="WP_099642900.1">
    <property type="nucleotide sequence ID" value="NZ_NKHF01000068.1"/>
</dbReference>
<sequence>MTTLWLFIIVSAVIALFWYSRQIAEAANRHAQHQAESLQVQLLSVACTKRRIGVLKGGKLGIKSQFMFEFSSDGESAYQGKLYLENERLVKKELPAYRITG</sequence>
<accession>A0A2A5JNE2</accession>
<dbReference type="InterPro" id="IPR021732">
    <property type="entry name" value="DUF3301"/>
</dbReference>
<organism evidence="1 2">
    <name type="scientific">Pseudoalteromonas piscicida</name>
    <dbReference type="NCBI Taxonomy" id="43662"/>
    <lineage>
        <taxon>Bacteria</taxon>
        <taxon>Pseudomonadati</taxon>
        <taxon>Pseudomonadota</taxon>
        <taxon>Gammaproteobacteria</taxon>
        <taxon>Alteromonadales</taxon>
        <taxon>Pseudoalteromonadaceae</taxon>
        <taxon>Pseudoalteromonas</taxon>
    </lineage>
</organism>
<dbReference type="OrthoDB" id="5959530at2"/>
<protein>
    <recommendedName>
        <fullName evidence="3">DUF3301 domain-containing protein</fullName>
    </recommendedName>
</protein>
<dbReference type="Proteomes" id="UP000228621">
    <property type="component" value="Unassembled WGS sequence"/>
</dbReference>
<evidence type="ECO:0000313" key="2">
    <source>
        <dbReference type="Proteomes" id="UP000228621"/>
    </source>
</evidence>
<reference evidence="2" key="1">
    <citation type="journal article" date="2019" name="Genome Announc.">
        <title>Draft Genome Sequence of Pseudoalteromonas piscicida Strain 36Y ROTHPW, an Hypersaline Seawater Isolate from the South Coast of Sonora, Mexico.</title>
        <authorList>
            <person name="Sanchez-Diaz R."/>
            <person name="Molina-Garza Z.J."/>
            <person name="Cruz-Suarez L.E."/>
            <person name="Selvin J."/>
            <person name="Kiran G.S."/>
            <person name="Ibarra-Gamez J.C."/>
            <person name="Gomez-Gil B."/>
            <person name="Galaviz-Silva L."/>
        </authorList>
    </citation>
    <scope>NUCLEOTIDE SEQUENCE [LARGE SCALE GENOMIC DNA]</scope>
    <source>
        <strain evidence="2">36Y_RITHPW</strain>
    </source>
</reference>
<comment type="caution">
    <text evidence="1">The sequence shown here is derived from an EMBL/GenBank/DDBJ whole genome shotgun (WGS) entry which is preliminary data.</text>
</comment>
<name>A0A2A5JNE2_PSEO7</name>
<proteinExistence type="predicted"/>
<dbReference type="EMBL" id="NKHF01000068">
    <property type="protein sequence ID" value="PCK30963.1"/>
    <property type="molecule type" value="Genomic_DNA"/>
</dbReference>
<gene>
    <name evidence="1" type="ORF">CEX98_15180</name>
</gene>
<keyword evidence="2" id="KW-1185">Reference proteome</keyword>
<dbReference type="Pfam" id="PF11743">
    <property type="entry name" value="DUF3301"/>
    <property type="match status" value="1"/>
</dbReference>
<evidence type="ECO:0008006" key="3">
    <source>
        <dbReference type="Google" id="ProtNLM"/>
    </source>
</evidence>
<evidence type="ECO:0000313" key="1">
    <source>
        <dbReference type="EMBL" id="PCK30963.1"/>
    </source>
</evidence>